<organism evidence="1 2">
    <name type="scientific">Paraburkholderia eburnea</name>
    <dbReference type="NCBI Taxonomy" id="1189126"/>
    <lineage>
        <taxon>Bacteria</taxon>
        <taxon>Pseudomonadati</taxon>
        <taxon>Pseudomonadota</taxon>
        <taxon>Betaproteobacteria</taxon>
        <taxon>Burkholderiales</taxon>
        <taxon>Burkholderiaceae</taxon>
        <taxon>Paraburkholderia</taxon>
    </lineage>
</organism>
<dbReference type="OrthoDB" id="9342562at2"/>
<comment type="caution">
    <text evidence="1">The sequence shown here is derived from an EMBL/GenBank/DDBJ whole genome shotgun (WGS) entry which is preliminary data.</text>
</comment>
<dbReference type="InterPro" id="IPR010342">
    <property type="entry name" value="DUF938"/>
</dbReference>
<dbReference type="Proteomes" id="UP000237381">
    <property type="component" value="Unassembled WGS sequence"/>
</dbReference>
<proteinExistence type="predicted"/>
<evidence type="ECO:0000313" key="1">
    <source>
        <dbReference type="EMBL" id="POR54464.1"/>
    </source>
</evidence>
<dbReference type="Gene3D" id="3.40.50.150">
    <property type="entry name" value="Vaccinia Virus protein VP39"/>
    <property type="match status" value="1"/>
</dbReference>
<gene>
    <name evidence="1" type="ORF">B0G62_10272</name>
</gene>
<protein>
    <submittedName>
        <fullName evidence="1">Uncharacterized protein DUF938</fullName>
    </submittedName>
</protein>
<accession>A0A2S4MI80</accession>
<dbReference type="PANTHER" id="PTHR20974:SF0">
    <property type="entry name" value="UPF0585 PROTEIN CG18661"/>
    <property type="match status" value="1"/>
</dbReference>
<dbReference type="SUPFAM" id="SSF53335">
    <property type="entry name" value="S-adenosyl-L-methionine-dependent methyltransferases"/>
    <property type="match status" value="1"/>
</dbReference>
<evidence type="ECO:0000313" key="2">
    <source>
        <dbReference type="Proteomes" id="UP000237381"/>
    </source>
</evidence>
<dbReference type="RefSeq" id="WP_103703039.1">
    <property type="nucleotide sequence ID" value="NZ_PQGA01000002.1"/>
</dbReference>
<sequence length="217" mass="22952">MNDPQASLRLTAPAAARNAAPILDVLRTALPAHGTVLEIASGTGQHAVHFAAALPGLDWQPSDADPRARASIAAWREHAGLANLRAPLDLDVRNEPWPIDAVDAIVCINMIHIAPWEATIALMKGAGARVAPGGALVLYGPYRRDGAHTAPSNDAFDADLRARDAAWGVRDLEAVEALARAEGFVCEAVVPMPANNFTVVFRKEKAAASAHRASTER</sequence>
<dbReference type="Pfam" id="PF06080">
    <property type="entry name" value="DUF938"/>
    <property type="match status" value="1"/>
</dbReference>
<reference evidence="1 2" key="1">
    <citation type="submission" date="2018-01" db="EMBL/GenBank/DDBJ databases">
        <title>Genomic Encyclopedia of Type Strains, Phase III (KMG-III): the genomes of soil and plant-associated and newly described type strains.</title>
        <authorList>
            <person name="Whitman W."/>
        </authorList>
    </citation>
    <scope>NUCLEOTIDE SEQUENCE [LARGE SCALE GENOMIC DNA]</scope>
    <source>
        <strain evidence="1 2">JCM 18070</strain>
    </source>
</reference>
<keyword evidence="2" id="KW-1185">Reference proteome</keyword>
<name>A0A2S4MI80_9BURK</name>
<dbReference type="AlphaFoldDB" id="A0A2S4MI80"/>
<dbReference type="EMBL" id="PQGA01000002">
    <property type="protein sequence ID" value="POR54464.1"/>
    <property type="molecule type" value="Genomic_DNA"/>
</dbReference>
<dbReference type="PANTHER" id="PTHR20974">
    <property type="entry name" value="UPF0585 PROTEIN CG18661"/>
    <property type="match status" value="1"/>
</dbReference>
<dbReference type="InterPro" id="IPR029063">
    <property type="entry name" value="SAM-dependent_MTases_sf"/>
</dbReference>